<dbReference type="EMBL" id="CP110232">
    <property type="protein sequence ID" value="WEG72460.1"/>
    <property type="molecule type" value="Genomic_DNA"/>
</dbReference>
<dbReference type="CDD" id="cd24152">
    <property type="entry name" value="ASKHA_NBD_ROK-like"/>
    <property type="match status" value="1"/>
</dbReference>
<protein>
    <submittedName>
        <fullName evidence="2">ROK family protein</fullName>
    </submittedName>
</protein>
<dbReference type="InterPro" id="IPR043129">
    <property type="entry name" value="ATPase_NBD"/>
</dbReference>
<proteinExistence type="inferred from homology"/>
<dbReference type="Pfam" id="PF00480">
    <property type="entry name" value="ROK"/>
    <property type="match status" value="1"/>
</dbReference>
<name>A0AAF0CT48_9ENTE</name>
<dbReference type="InterPro" id="IPR000600">
    <property type="entry name" value="ROK"/>
</dbReference>
<sequence>MGVRHYVCLDIGGSAIKYALIDDLGNIKQENNCPTPTDQQMFLEKISAIYQLLAGNQPLPLAVSLPGVVNSKTGYMLHGGALKFLHQQNVKKLLEEACQTKVALENDGKCAALGEKWLGVLQGTETGIALVIGTGIGGGIIVNNTLLKGHHLSAGEFSSIQTQADSDAKKDSFAMICSSKMLCHHYADLIGKEKTEVDGYYFFEKLTEGDKYAVKLFENYIKVFVKQLFNLQTIIDPEIISIGGGISRQSLLFDYLEQEINRIMEISELPLVKPIIKQSKLGNRANLLGAVANFNYLEKKN</sequence>
<dbReference type="SUPFAM" id="SSF53067">
    <property type="entry name" value="Actin-like ATPase domain"/>
    <property type="match status" value="1"/>
</dbReference>
<reference evidence="2" key="1">
    <citation type="submission" date="2022-10" db="EMBL/GenBank/DDBJ databases">
        <title>Vagococcus sp. isolated from poultry meat.</title>
        <authorList>
            <person name="Johansson P."/>
            <person name="Bjorkroth J."/>
        </authorList>
    </citation>
    <scope>NUCLEOTIDE SEQUENCE</scope>
    <source>
        <strain evidence="2">STAA11</strain>
    </source>
</reference>
<evidence type="ECO:0000256" key="1">
    <source>
        <dbReference type="ARBA" id="ARBA00006479"/>
    </source>
</evidence>
<dbReference type="PANTHER" id="PTHR18964">
    <property type="entry name" value="ROK (REPRESSOR, ORF, KINASE) FAMILY"/>
    <property type="match status" value="1"/>
</dbReference>
<dbReference type="RefSeq" id="WP_275468263.1">
    <property type="nucleotide sequence ID" value="NZ_CP110232.1"/>
</dbReference>
<dbReference type="Proteomes" id="UP001179647">
    <property type="component" value="Chromosome"/>
</dbReference>
<keyword evidence="3" id="KW-1185">Reference proteome</keyword>
<dbReference type="KEGG" id="vie:OL234_05595"/>
<gene>
    <name evidence="2" type="ORF">OL234_05595</name>
</gene>
<organism evidence="2 3">
    <name type="scientific">Vagococcus intermedius</name>
    <dbReference type="NCBI Taxonomy" id="2991418"/>
    <lineage>
        <taxon>Bacteria</taxon>
        <taxon>Bacillati</taxon>
        <taxon>Bacillota</taxon>
        <taxon>Bacilli</taxon>
        <taxon>Lactobacillales</taxon>
        <taxon>Enterococcaceae</taxon>
        <taxon>Vagococcus</taxon>
    </lineage>
</organism>
<dbReference type="PANTHER" id="PTHR18964:SF170">
    <property type="entry name" value="SUGAR KINASE"/>
    <property type="match status" value="1"/>
</dbReference>
<evidence type="ECO:0000313" key="3">
    <source>
        <dbReference type="Proteomes" id="UP001179647"/>
    </source>
</evidence>
<dbReference type="Gene3D" id="3.30.420.40">
    <property type="match status" value="2"/>
</dbReference>
<evidence type="ECO:0000313" key="2">
    <source>
        <dbReference type="EMBL" id="WEG72460.1"/>
    </source>
</evidence>
<dbReference type="AlphaFoldDB" id="A0AAF0CT48"/>
<accession>A0AAF0CT48</accession>
<comment type="similarity">
    <text evidence="1">Belongs to the ROK (NagC/XylR) family.</text>
</comment>